<dbReference type="RefSeq" id="WP_106542775.1">
    <property type="nucleotide sequence ID" value="NZ_BLAU01000001.1"/>
</dbReference>
<dbReference type="EMBL" id="PYGC01000007">
    <property type="protein sequence ID" value="PSK81969.1"/>
    <property type="molecule type" value="Genomic_DNA"/>
</dbReference>
<evidence type="ECO:0000256" key="4">
    <source>
        <dbReference type="SAM" id="SignalP"/>
    </source>
</evidence>
<evidence type="ECO:0000313" key="8">
    <source>
        <dbReference type="Proteomes" id="UP000240621"/>
    </source>
</evidence>
<evidence type="ECO:0000256" key="1">
    <source>
        <dbReference type="ARBA" id="ARBA00004196"/>
    </source>
</evidence>
<comment type="caution">
    <text evidence="7">The sequence shown here is derived from an EMBL/GenBank/DDBJ whole genome shotgun (WGS) entry which is preliminary data.</text>
</comment>
<comment type="subcellular location">
    <subcellularLocation>
        <location evidence="1">Cell envelope</location>
    </subcellularLocation>
</comment>
<keyword evidence="2" id="KW-0201">Cytochrome c-type biogenesis</keyword>
<dbReference type="InterPro" id="IPR017937">
    <property type="entry name" value="Thioredoxin_CS"/>
</dbReference>
<dbReference type="SUPFAM" id="SSF52833">
    <property type="entry name" value="Thioredoxin-like"/>
    <property type="match status" value="1"/>
</dbReference>
<keyword evidence="9" id="KW-1185">Reference proteome</keyword>
<dbReference type="InterPro" id="IPR036249">
    <property type="entry name" value="Thioredoxin-like_sf"/>
</dbReference>
<dbReference type="PANTHER" id="PTHR42852">
    <property type="entry name" value="THIOL:DISULFIDE INTERCHANGE PROTEIN DSBE"/>
    <property type="match status" value="1"/>
</dbReference>
<dbReference type="Gene3D" id="3.40.30.10">
    <property type="entry name" value="Glutaredoxin"/>
    <property type="match status" value="1"/>
</dbReference>
<sequence length="168" mass="19393">MKKTILLSLFLAFATLAFADGKGTKVETGQPVPEFKFHDQNGKKVSIADFKGKVVVIDFFATWCPPCRKELPEVQTKIWDKYKDNPNFALFVFGREQKATELDKFKKENHYTFPIIPDEKRKIFSLFADQYIPRTFVIDQAGKIIFDSVGYSQKDFQKLLNVLAKNIQ</sequence>
<dbReference type="Pfam" id="PF08534">
    <property type="entry name" value="Redoxin"/>
    <property type="match status" value="1"/>
</dbReference>
<dbReference type="AlphaFoldDB" id="A0A2P8CAH3"/>
<dbReference type="GO" id="GO:0030313">
    <property type="term" value="C:cell envelope"/>
    <property type="evidence" value="ECO:0007669"/>
    <property type="project" value="UniProtKB-SubCell"/>
</dbReference>
<proteinExistence type="predicted"/>
<dbReference type="OrthoDB" id="9794348at2"/>
<evidence type="ECO:0000256" key="2">
    <source>
        <dbReference type="ARBA" id="ARBA00022748"/>
    </source>
</evidence>
<dbReference type="InterPro" id="IPR013740">
    <property type="entry name" value="Redoxin"/>
</dbReference>
<evidence type="ECO:0000259" key="5">
    <source>
        <dbReference type="PROSITE" id="PS51352"/>
    </source>
</evidence>
<dbReference type="CDD" id="cd02966">
    <property type="entry name" value="TlpA_like_family"/>
    <property type="match status" value="1"/>
</dbReference>
<feature type="chain" id="PRO_5015159585" evidence="4">
    <location>
        <begin position="20"/>
        <end position="168"/>
    </location>
</feature>
<protein>
    <submittedName>
        <fullName evidence="7">Peroxiredoxin</fullName>
    </submittedName>
    <submittedName>
        <fullName evidence="6">Protein disulfide-isomerase</fullName>
    </submittedName>
</protein>
<dbReference type="Proteomes" id="UP000240621">
    <property type="component" value="Unassembled WGS sequence"/>
</dbReference>
<organism evidence="7 8">
    <name type="scientific">Prolixibacter denitrificans</name>
    <dbReference type="NCBI Taxonomy" id="1541063"/>
    <lineage>
        <taxon>Bacteria</taxon>
        <taxon>Pseudomonadati</taxon>
        <taxon>Bacteroidota</taxon>
        <taxon>Bacteroidia</taxon>
        <taxon>Marinilabiliales</taxon>
        <taxon>Prolixibacteraceae</taxon>
        <taxon>Prolixibacter</taxon>
    </lineage>
</organism>
<feature type="signal peptide" evidence="4">
    <location>
        <begin position="1"/>
        <end position="19"/>
    </location>
</feature>
<reference evidence="7 8" key="1">
    <citation type="submission" date="2018-03" db="EMBL/GenBank/DDBJ databases">
        <title>Genomic Encyclopedia of Archaeal and Bacterial Type Strains, Phase II (KMG-II): from individual species to whole genera.</title>
        <authorList>
            <person name="Goeker M."/>
        </authorList>
    </citation>
    <scope>NUCLEOTIDE SEQUENCE [LARGE SCALE GENOMIC DNA]</scope>
    <source>
        <strain evidence="7 8">DSM 27267</strain>
    </source>
</reference>
<dbReference type="PANTHER" id="PTHR42852:SF17">
    <property type="entry name" value="THIOREDOXIN-LIKE PROTEIN HI_1115"/>
    <property type="match status" value="1"/>
</dbReference>
<accession>A0A2P8CAH3</accession>
<dbReference type="Proteomes" id="UP000396862">
    <property type="component" value="Unassembled WGS sequence"/>
</dbReference>
<dbReference type="InterPro" id="IPR050553">
    <property type="entry name" value="Thioredoxin_ResA/DsbE_sf"/>
</dbReference>
<dbReference type="GO" id="GO:0016491">
    <property type="term" value="F:oxidoreductase activity"/>
    <property type="evidence" value="ECO:0007669"/>
    <property type="project" value="InterPro"/>
</dbReference>
<feature type="domain" description="Thioredoxin" evidence="5">
    <location>
        <begin position="26"/>
        <end position="168"/>
    </location>
</feature>
<keyword evidence="4" id="KW-0732">Signal</keyword>
<evidence type="ECO:0000313" key="6">
    <source>
        <dbReference type="EMBL" id="GET22566.1"/>
    </source>
</evidence>
<keyword evidence="3" id="KW-0676">Redox-active center</keyword>
<gene>
    <name evidence="7" type="ORF">CLV93_10779</name>
    <name evidence="6" type="ORF">JCM18694_28120</name>
</gene>
<evidence type="ECO:0000313" key="7">
    <source>
        <dbReference type="EMBL" id="PSK81969.1"/>
    </source>
</evidence>
<dbReference type="InterPro" id="IPR013766">
    <property type="entry name" value="Thioredoxin_domain"/>
</dbReference>
<evidence type="ECO:0000313" key="9">
    <source>
        <dbReference type="Proteomes" id="UP000396862"/>
    </source>
</evidence>
<reference evidence="6 9" key="2">
    <citation type="submission" date="2019-10" db="EMBL/GenBank/DDBJ databases">
        <title>Prolixibacter strains distinguished by the presence of nitrate reductase genes were adept at nitrate-dependent anaerobic corrosion of metallic iron and carbon steel.</title>
        <authorList>
            <person name="Iino T."/>
            <person name="Shono N."/>
            <person name="Ito K."/>
            <person name="Nakamura R."/>
            <person name="Sueoka K."/>
            <person name="Harayama S."/>
            <person name="Ohkuma M."/>
        </authorList>
    </citation>
    <scope>NUCLEOTIDE SEQUENCE [LARGE SCALE GENOMIC DNA]</scope>
    <source>
        <strain evidence="6 9">MIC1-1</strain>
    </source>
</reference>
<evidence type="ECO:0000256" key="3">
    <source>
        <dbReference type="ARBA" id="ARBA00023284"/>
    </source>
</evidence>
<name>A0A2P8CAH3_9BACT</name>
<dbReference type="GO" id="GO:0017004">
    <property type="term" value="P:cytochrome complex assembly"/>
    <property type="evidence" value="ECO:0007669"/>
    <property type="project" value="UniProtKB-KW"/>
</dbReference>
<dbReference type="PROSITE" id="PS51352">
    <property type="entry name" value="THIOREDOXIN_2"/>
    <property type="match status" value="1"/>
</dbReference>
<dbReference type="EMBL" id="BLAU01000001">
    <property type="protein sequence ID" value="GET22566.1"/>
    <property type="molecule type" value="Genomic_DNA"/>
</dbReference>
<dbReference type="PROSITE" id="PS00194">
    <property type="entry name" value="THIOREDOXIN_1"/>
    <property type="match status" value="1"/>
</dbReference>